<evidence type="ECO:0000256" key="1">
    <source>
        <dbReference type="SAM" id="MobiDB-lite"/>
    </source>
</evidence>
<feature type="region of interest" description="Disordered" evidence="1">
    <location>
        <begin position="392"/>
        <end position="482"/>
    </location>
</feature>
<feature type="region of interest" description="Disordered" evidence="1">
    <location>
        <begin position="231"/>
        <end position="377"/>
    </location>
</feature>
<dbReference type="RefSeq" id="WP_345454744.1">
    <property type="nucleotide sequence ID" value="NZ_BAABRV010000005.1"/>
</dbReference>
<feature type="region of interest" description="Disordered" evidence="1">
    <location>
        <begin position="1"/>
        <end position="32"/>
    </location>
</feature>
<reference evidence="2 3" key="1">
    <citation type="submission" date="2024-02" db="EMBL/GenBank/DDBJ databases">
        <title>Deinococcus aluminii NBRC 112889.</title>
        <authorList>
            <person name="Ichikawa N."/>
            <person name="Katano-Makiyama Y."/>
            <person name="Hidaka K."/>
        </authorList>
    </citation>
    <scope>NUCLEOTIDE SEQUENCE [LARGE SCALE GENOMIC DNA]</scope>
    <source>
        <strain evidence="2 3">NBRC 112889</strain>
    </source>
</reference>
<comment type="caution">
    <text evidence="2">The sequence shown here is derived from an EMBL/GenBank/DDBJ whole genome shotgun (WGS) entry which is preliminary data.</text>
</comment>
<feature type="compositionally biased region" description="Polar residues" evidence="1">
    <location>
        <begin position="444"/>
        <end position="477"/>
    </location>
</feature>
<feature type="compositionally biased region" description="Basic and acidic residues" evidence="1">
    <location>
        <begin position="1"/>
        <end position="10"/>
    </location>
</feature>
<sequence length="661" mass="65457">MQIDQERLEALRPQLEQHGVDTRDLPKPGTPEWDARVRDLNLKNPVLAQEFAALGYDPDELANSELVEKQASRAAARSGPLDRLKGPFRTKTVNGDEVPNTSLVRNILLAAGAAAVLGIYFLVPSSSQAKKGTASGAGGAAAVTAGSTSNTPTASSDDGVPPPEDSIPTNPLADAPVPAQPDTTTTDPTGMGQPVASPPDTLDVPAGLTSPAPPASAPVVMNVPPQTIPTQTGADWAGGPVAATSAGSTLPTAPAPVVIRNPGAEGSPPLLVRTSAEGRQGGSRGLNRTTTGTASGEAGRTRGLSGTQGQAGEAGQASATGQGGTPRRYGLNSAGKPEGSAATQTGLQAAGAPGGTAGTVAGQGSNPGDPQAPASGVNRVGLNRTAETQAPQYALASVNPRETAGGGQTAASSREGAQAVGLISASGGQNATTPAAGGRPTGTQSYGLSSTSGFSTAQAATGTVPSPSTETVGSGQASGPLPYQVGRPVPAKLVMGVAAVEGAEGSLPVYAESADGAVWRGTAAVDAQGRMRVTFDAVLQGDREIPLVADAYGDDGLLGIRARVRPTTPNLAANLLSGLASGVKSFAEAMINQRSVTVQSGAAGSVVTNSTANPPNFWVTAAGSTLGSFSLPQGKAGLVNVADVQPGAALTIVVRRAGKGE</sequence>
<proteinExistence type="predicted"/>
<gene>
    <name evidence="2" type="ORF">Dalu01_02313</name>
</gene>
<feature type="compositionally biased region" description="Low complexity" evidence="1">
    <location>
        <begin position="307"/>
        <end position="320"/>
    </location>
</feature>
<organism evidence="2 3">
    <name type="scientific">Deinococcus aluminii</name>
    <dbReference type="NCBI Taxonomy" id="1656885"/>
    <lineage>
        <taxon>Bacteria</taxon>
        <taxon>Thermotogati</taxon>
        <taxon>Deinococcota</taxon>
        <taxon>Deinococci</taxon>
        <taxon>Deinococcales</taxon>
        <taxon>Deinococcaceae</taxon>
        <taxon>Deinococcus</taxon>
    </lineage>
</organism>
<accession>A0ABP9XH66</accession>
<protein>
    <submittedName>
        <fullName evidence="2">Uncharacterized protein</fullName>
    </submittedName>
</protein>
<feature type="compositionally biased region" description="Low complexity" evidence="1">
    <location>
        <begin position="130"/>
        <end position="149"/>
    </location>
</feature>
<evidence type="ECO:0000313" key="3">
    <source>
        <dbReference type="Proteomes" id="UP001404956"/>
    </source>
</evidence>
<keyword evidence="3" id="KW-1185">Reference proteome</keyword>
<feature type="region of interest" description="Disordered" evidence="1">
    <location>
        <begin position="130"/>
        <end position="215"/>
    </location>
</feature>
<evidence type="ECO:0000313" key="2">
    <source>
        <dbReference type="EMBL" id="GAA5533905.1"/>
    </source>
</evidence>
<feature type="compositionally biased region" description="Low complexity" evidence="1">
    <location>
        <begin position="431"/>
        <end position="443"/>
    </location>
</feature>
<dbReference type="Proteomes" id="UP001404956">
    <property type="component" value="Unassembled WGS sequence"/>
</dbReference>
<name>A0ABP9XH66_9DEIO</name>
<dbReference type="EMBL" id="BAABRV010000005">
    <property type="protein sequence ID" value="GAA5533905.1"/>
    <property type="molecule type" value="Genomic_DNA"/>
</dbReference>
<feature type="compositionally biased region" description="Low complexity" evidence="1">
    <location>
        <begin position="173"/>
        <end position="189"/>
    </location>
</feature>
<feature type="compositionally biased region" description="Low complexity" evidence="1">
    <location>
        <begin position="341"/>
        <end position="351"/>
    </location>
</feature>